<name>A0A0M4CLU0_9CORY</name>
<geneLocation type="plasmid" evidence="8 9">
    <name>pCdes1</name>
</geneLocation>
<dbReference type="PANTHER" id="PTHR30461:SF26">
    <property type="entry name" value="RESOLVASE HOMOLOG YNEB"/>
    <property type="match status" value="1"/>
</dbReference>
<evidence type="ECO:0000313" key="8">
    <source>
        <dbReference type="EMBL" id="ALC07188.1"/>
    </source>
</evidence>
<dbReference type="InterPro" id="IPR006118">
    <property type="entry name" value="Recombinase_CS"/>
</dbReference>
<keyword evidence="4" id="KW-0233">DNA recombination</keyword>
<evidence type="ECO:0000256" key="1">
    <source>
        <dbReference type="ARBA" id="ARBA00009913"/>
    </source>
</evidence>
<feature type="domain" description="Resolvase/invertase-type recombinase catalytic" evidence="7">
    <location>
        <begin position="162"/>
        <end position="298"/>
    </location>
</feature>
<dbReference type="SMART" id="SM00857">
    <property type="entry name" value="Resolvase"/>
    <property type="match status" value="1"/>
</dbReference>
<proteinExistence type="inferred from homology"/>
<dbReference type="Proteomes" id="UP000068067">
    <property type="component" value="Plasmid pCdes1"/>
</dbReference>
<dbReference type="GO" id="GO:0015074">
    <property type="term" value="P:DNA integration"/>
    <property type="evidence" value="ECO:0007669"/>
    <property type="project" value="UniProtKB-KW"/>
</dbReference>
<evidence type="ECO:0000256" key="5">
    <source>
        <dbReference type="PIRSR" id="PIRSR606118-50"/>
    </source>
</evidence>
<dbReference type="SUPFAM" id="SSF46689">
    <property type="entry name" value="Homeodomain-like"/>
    <property type="match status" value="1"/>
</dbReference>
<comment type="similarity">
    <text evidence="1">Belongs to the site-specific recombinase resolvase family.</text>
</comment>
<dbReference type="Pfam" id="PF00239">
    <property type="entry name" value="Resolvase"/>
    <property type="match status" value="1"/>
</dbReference>
<dbReference type="GO" id="GO:0000150">
    <property type="term" value="F:DNA strand exchange activity"/>
    <property type="evidence" value="ECO:0007669"/>
    <property type="project" value="InterPro"/>
</dbReference>
<dbReference type="GO" id="GO:0003677">
    <property type="term" value="F:DNA binding"/>
    <property type="evidence" value="ECO:0007669"/>
    <property type="project" value="UniProtKB-KW"/>
</dbReference>
<keyword evidence="2" id="KW-0229">DNA integration</keyword>
<reference evidence="8 9" key="1">
    <citation type="submission" date="2014-08" db="EMBL/GenBank/DDBJ databases">
        <title>Complete genome sequence of Corynebacterium deserti GIMN1.010 (=DSM 45689), isolated from desert sand in western China.</title>
        <authorList>
            <person name="Ruckert C."/>
            <person name="Albersmeier A."/>
            <person name="Kalinowski J."/>
        </authorList>
    </citation>
    <scope>NUCLEOTIDE SEQUENCE [LARGE SCALE GENOMIC DNA]</scope>
    <source>
        <strain evidence="8 9">GIMN1.010</strain>
        <plasmid evidence="8 9">pCdes1</plasmid>
    </source>
</reference>
<evidence type="ECO:0000256" key="2">
    <source>
        <dbReference type="ARBA" id="ARBA00022908"/>
    </source>
</evidence>
<evidence type="ECO:0000259" key="7">
    <source>
        <dbReference type="PROSITE" id="PS51736"/>
    </source>
</evidence>
<feature type="active site" description="O-(5'-phospho-DNA)-serine intermediate" evidence="5 6">
    <location>
        <position position="170"/>
    </location>
</feature>
<dbReference type="CDD" id="cd03768">
    <property type="entry name" value="SR_ResInv"/>
    <property type="match status" value="1"/>
</dbReference>
<dbReference type="InterPro" id="IPR036162">
    <property type="entry name" value="Resolvase-like_N_sf"/>
</dbReference>
<evidence type="ECO:0000256" key="3">
    <source>
        <dbReference type="ARBA" id="ARBA00023125"/>
    </source>
</evidence>
<dbReference type="PROSITE" id="PS00397">
    <property type="entry name" value="RECOMBINASES_1"/>
    <property type="match status" value="1"/>
</dbReference>
<dbReference type="Pfam" id="PF02796">
    <property type="entry name" value="HTH_7"/>
    <property type="match status" value="1"/>
</dbReference>
<sequence>MRQRDDMTRYGTLLGLHGKPKDRVIIMRKGSKTTRVKFPHKDRPGFNLEEVKVDASTVLDDGGELWEKYQRTPKSATFVSFSGEPQGHLHVQRVYKNVIKASVYEGNGQWGRIDDFHPEQVLFDAGEAWPKSKTDQLLNDTDVVPAPEETLTPTPKTTDLGQRVGYVRVSSADQNLARQREAIGAVDREFVDELSARSRAQRPGLEECIAYLRNHDELVVASIDRLARSLVDLRTIIDQITAKGASVRFIKEGLVFSATDQDPRATLMLGILGSFAEFERSIIRERQAEGIALAKKAGKYSGRKKALSPAQIKQARDRIDVGESKTAVAQDLGVGRATLYRYLMTDNKR</sequence>
<dbReference type="CDD" id="cd00569">
    <property type="entry name" value="HTH_Hin_like"/>
    <property type="match status" value="1"/>
</dbReference>
<dbReference type="KEGG" id="cdx:CDES_14365"/>
<dbReference type="EMBL" id="CP009221">
    <property type="protein sequence ID" value="ALC07188.1"/>
    <property type="molecule type" value="Genomic_DNA"/>
</dbReference>
<dbReference type="PANTHER" id="PTHR30461">
    <property type="entry name" value="DNA-INVERTASE FROM LAMBDOID PROPHAGE"/>
    <property type="match status" value="1"/>
</dbReference>
<dbReference type="PATRIC" id="fig|931089.4.peg.2897"/>
<gene>
    <name evidence="8" type="primary">resB</name>
    <name evidence="8" type="ORF">CDES_14365</name>
</gene>
<keyword evidence="9" id="KW-1185">Reference proteome</keyword>
<accession>A0A0M4CLU0</accession>
<dbReference type="Gene3D" id="1.10.10.60">
    <property type="entry name" value="Homeodomain-like"/>
    <property type="match status" value="1"/>
</dbReference>
<evidence type="ECO:0000256" key="6">
    <source>
        <dbReference type="PROSITE-ProRule" id="PRU10137"/>
    </source>
</evidence>
<dbReference type="AlphaFoldDB" id="A0A0M4CLU0"/>
<dbReference type="InterPro" id="IPR009057">
    <property type="entry name" value="Homeodomain-like_sf"/>
</dbReference>
<keyword evidence="8" id="KW-0614">Plasmid</keyword>
<dbReference type="InterPro" id="IPR006119">
    <property type="entry name" value="Resolv_N"/>
</dbReference>
<keyword evidence="3" id="KW-0238">DNA-binding</keyword>
<dbReference type="Gene3D" id="3.40.50.1390">
    <property type="entry name" value="Resolvase, N-terminal catalytic domain"/>
    <property type="match status" value="1"/>
</dbReference>
<evidence type="ECO:0000256" key="4">
    <source>
        <dbReference type="ARBA" id="ARBA00023172"/>
    </source>
</evidence>
<dbReference type="SUPFAM" id="SSF53041">
    <property type="entry name" value="Resolvase-like"/>
    <property type="match status" value="1"/>
</dbReference>
<evidence type="ECO:0000313" key="9">
    <source>
        <dbReference type="Proteomes" id="UP000068067"/>
    </source>
</evidence>
<dbReference type="PROSITE" id="PS51736">
    <property type="entry name" value="RECOMBINASES_3"/>
    <property type="match status" value="1"/>
</dbReference>
<dbReference type="InterPro" id="IPR006120">
    <property type="entry name" value="Resolvase_HTH_dom"/>
</dbReference>
<organism evidence="8 9">
    <name type="scientific">Corynebacterium deserti GIMN1.010</name>
    <dbReference type="NCBI Taxonomy" id="931089"/>
    <lineage>
        <taxon>Bacteria</taxon>
        <taxon>Bacillati</taxon>
        <taxon>Actinomycetota</taxon>
        <taxon>Actinomycetes</taxon>
        <taxon>Mycobacteriales</taxon>
        <taxon>Corynebacteriaceae</taxon>
        <taxon>Corynebacterium</taxon>
    </lineage>
</organism>
<dbReference type="InterPro" id="IPR050639">
    <property type="entry name" value="SSR_resolvase"/>
</dbReference>
<protein>
    <submittedName>
        <fullName evidence="8">Resolvase protein</fullName>
    </submittedName>
</protein>